<dbReference type="PANTHER" id="PTHR43811:SF19">
    <property type="entry name" value="39 KDA FK506-BINDING NUCLEAR PROTEIN"/>
    <property type="match status" value="1"/>
</dbReference>
<feature type="signal peptide" evidence="7">
    <location>
        <begin position="1"/>
        <end position="28"/>
    </location>
</feature>
<name>A0A5D6V4U3_9BACT</name>
<evidence type="ECO:0000259" key="8">
    <source>
        <dbReference type="PROSITE" id="PS50059"/>
    </source>
</evidence>
<keyword evidence="7" id="KW-0732">Signal</keyword>
<keyword evidence="4 5" id="KW-0413">Isomerase</keyword>
<proteinExistence type="inferred from homology"/>
<dbReference type="PROSITE" id="PS50059">
    <property type="entry name" value="FKBP_PPIASE"/>
    <property type="match status" value="1"/>
</dbReference>
<feature type="chain" id="PRO_5022806489" description="Peptidyl-prolyl cis-trans isomerase" evidence="7">
    <location>
        <begin position="29"/>
        <end position="185"/>
    </location>
</feature>
<dbReference type="RefSeq" id="WP_149070797.1">
    <property type="nucleotide sequence ID" value="NZ_VTHL01000008.1"/>
</dbReference>
<protein>
    <recommendedName>
        <fullName evidence="6">Peptidyl-prolyl cis-trans isomerase</fullName>
        <ecNumber evidence="6">5.2.1.8</ecNumber>
    </recommendedName>
</protein>
<evidence type="ECO:0000256" key="3">
    <source>
        <dbReference type="ARBA" id="ARBA00023110"/>
    </source>
</evidence>
<feature type="domain" description="PPIase FKBP-type" evidence="8">
    <location>
        <begin position="88"/>
        <end position="185"/>
    </location>
</feature>
<dbReference type="InterPro" id="IPR001179">
    <property type="entry name" value="PPIase_FKBP_dom"/>
</dbReference>
<dbReference type="Gene3D" id="3.10.50.40">
    <property type="match status" value="1"/>
</dbReference>
<dbReference type="Pfam" id="PF00254">
    <property type="entry name" value="FKBP_C"/>
    <property type="match status" value="1"/>
</dbReference>
<dbReference type="AlphaFoldDB" id="A0A5D6V4U3"/>
<evidence type="ECO:0000313" key="9">
    <source>
        <dbReference type="EMBL" id="TYZ10122.1"/>
    </source>
</evidence>
<organism evidence="9 10">
    <name type="scientific">Hymenobacter lutimineralis</name>
    <dbReference type="NCBI Taxonomy" id="2606448"/>
    <lineage>
        <taxon>Bacteria</taxon>
        <taxon>Pseudomonadati</taxon>
        <taxon>Bacteroidota</taxon>
        <taxon>Cytophagia</taxon>
        <taxon>Cytophagales</taxon>
        <taxon>Hymenobacteraceae</taxon>
        <taxon>Hymenobacter</taxon>
    </lineage>
</organism>
<evidence type="ECO:0000256" key="6">
    <source>
        <dbReference type="RuleBase" id="RU003915"/>
    </source>
</evidence>
<gene>
    <name evidence="9" type="ORF">FY528_09675</name>
</gene>
<sequence>MNRTLSFRRRLLLPAFLLVLGAAPVVLPGCKTDYAKETEKHTAEQKVKDDAAIREYLTANNITNFTRTESGLYIVPVTEGTSEQLTVGKTAQVKYIGSYLNKTKFESSVDNGSPCGCISVIIGVDKVLIGNGSAVEGWNQTIPKMKVGDRKILLIPSYLGYGTCTTCGVPADTPLVFDVEVLSQR</sequence>
<evidence type="ECO:0000256" key="2">
    <source>
        <dbReference type="ARBA" id="ARBA00006577"/>
    </source>
</evidence>
<keyword evidence="3 5" id="KW-0697">Rotamase</keyword>
<evidence type="ECO:0000256" key="7">
    <source>
        <dbReference type="SAM" id="SignalP"/>
    </source>
</evidence>
<dbReference type="EC" id="5.2.1.8" evidence="6"/>
<dbReference type="SUPFAM" id="SSF54534">
    <property type="entry name" value="FKBP-like"/>
    <property type="match status" value="1"/>
</dbReference>
<dbReference type="InterPro" id="IPR046357">
    <property type="entry name" value="PPIase_dom_sf"/>
</dbReference>
<keyword evidence="10" id="KW-1185">Reference proteome</keyword>
<comment type="caution">
    <text evidence="9">The sequence shown here is derived from an EMBL/GenBank/DDBJ whole genome shotgun (WGS) entry which is preliminary data.</text>
</comment>
<dbReference type="GO" id="GO:0003755">
    <property type="term" value="F:peptidyl-prolyl cis-trans isomerase activity"/>
    <property type="evidence" value="ECO:0007669"/>
    <property type="project" value="UniProtKB-UniRule"/>
</dbReference>
<dbReference type="Proteomes" id="UP000322791">
    <property type="component" value="Unassembled WGS sequence"/>
</dbReference>
<accession>A0A5D6V4U3</accession>
<comment type="similarity">
    <text evidence="2 6">Belongs to the FKBP-type PPIase family.</text>
</comment>
<comment type="catalytic activity">
    <reaction evidence="1 5 6">
        <text>[protein]-peptidylproline (omega=180) = [protein]-peptidylproline (omega=0)</text>
        <dbReference type="Rhea" id="RHEA:16237"/>
        <dbReference type="Rhea" id="RHEA-COMP:10747"/>
        <dbReference type="Rhea" id="RHEA-COMP:10748"/>
        <dbReference type="ChEBI" id="CHEBI:83833"/>
        <dbReference type="ChEBI" id="CHEBI:83834"/>
        <dbReference type="EC" id="5.2.1.8"/>
    </reaction>
</comment>
<reference evidence="9 10" key="1">
    <citation type="submission" date="2019-08" db="EMBL/GenBank/DDBJ databases">
        <authorList>
            <person name="Seo M.-J."/>
        </authorList>
    </citation>
    <scope>NUCLEOTIDE SEQUENCE [LARGE SCALE GENOMIC DNA]</scope>
    <source>
        <strain evidence="9 10">KIGAM108</strain>
    </source>
</reference>
<evidence type="ECO:0000256" key="5">
    <source>
        <dbReference type="PROSITE-ProRule" id="PRU00277"/>
    </source>
</evidence>
<evidence type="ECO:0000313" key="10">
    <source>
        <dbReference type="Proteomes" id="UP000322791"/>
    </source>
</evidence>
<evidence type="ECO:0000256" key="4">
    <source>
        <dbReference type="ARBA" id="ARBA00023235"/>
    </source>
</evidence>
<evidence type="ECO:0000256" key="1">
    <source>
        <dbReference type="ARBA" id="ARBA00000971"/>
    </source>
</evidence>
<dbReference type="EMBL" id="VTHL01000008">
    <property type="protein sequence ID" value="TYZ10122.1"/>
    <property type="molecule type" value="Genomic_DNA"/>
</dbReference>
<dbReference type="PANTHER" id="PTHR43811">
    <property type="entry name" value="FKBP-TYPE PEPTIDYL-PROLYL CIS-TRANS ISOMERASE FKPA"/>
    <property type="match status" value="1"/>
</dbReference>